<evidence type="ECO:0000256" key="1">
    <source>
        <dbReference type="ARBA" id="ARBA00004141"/>
    </source>
</evidence>
<feature type="region of interest" description="Disordered" evidence="7">
    <location>
        <begin position="61"/>
        <end position="95"/>
    </location>
</feature>
<accession>A0AAQ4DN24</accession>
<gene>
    <name evidence="10" type="ORF">V5799_033528</name>
</gene>
<dbReference type="GO" id="GO:0005524">
    <property type="term" value="F:ATP binding"/>
    <property type="evidence" value="ECO:0007669"/>
    <property type="project" value="UniProtKB-KW"/>
</dbReference>
<evidence type="ECO:0000313" key="11">
    <source>
        <dbReference type="Proteomes" id="UP001321473"/>
    </source>
</evidence>
<feature type="domain" description="ABC transporter" evidence="9">
    <location>
        <begin position="1262"/>
        <end position="1489"/>
    </location>
</feature>
<dbReference type="GO" id="GO:0140359">
    <property type="term" value="F:ABC-type transporter activity"/>
    <property type="evidence" value="ECO:0007669"/>
    <property type="project" value="InterPro"/>
</dbReference>
<comment type="caution">
    <text evidence="10">The sequence shown here is derived from an EMBL/GenBank/DDBJ whole genome shotgun (WGS) entry which is preliminary data.</text>
</comment>
<dbReference type="PANTHER" id="PTHR19229:SF250">
    <property type="entry name" value="ABC TRANSPORTER DOMAIN-CONTAINING PROTEIN-RELATED"/>
    <property type="match status" value="1"/>
</dbReference>
<dbReference type="GO" id="GO:0016020">
    <property type="term" value="C:membrane"/>
    <property type="evidence" value="ECO:0007669"/>
    <property type="project" value="UniProtKB-SubCell"/>
</dbReference>
<dbReference type="Proteomes" id="UP001321473">
    <property type="component" value="Unassembled WGS sequence"/>
</dbReference>
<evidence type="ECO:0000313" key="10">
    <source>
        <dbReference type="EMBL" id="KAK8763864.1"/>
    </source>
</evidence>
<feature type="transmembrane region" description="Helical" evidence="8">
    <location>
        <begin position="1043"/>
        <end position="1064"/>
    </location>
</feature>
<feature type="transmembrane region" description="Helical" evidence="8">
    <location>
        <begin position="492"/>
        <end position="515"/>
    </location>
</feature>
<feature type="transmembrane region" description="Helical" evidence="8">
    <location>
        <begin position="342"/>
        <end position="365"/>
    </location>
</feature>
<feature type="transmembrane region" description="Helical" evidence="8">
    <location>
        <begin position="413"/>
        <end position="433"/>
    </location>
</feature>
<dbReference type="Pfam" id="PF12698">
    <property type="entry name" value="ABC2_membrane_3"/>
    <property type="match status" value="2"/>
</dbReference>
<keyword evidence="4" id="KW-0067">ATP-binding</keyword>
<dbReference type="SMART" id="SM00382">
    <property type="entry name" value="AAA"/>
    <property type="match status" value="2"/>
</dbReference>
<dbReference type="InterPro" id="IPR027417">
    <property type="entry name" value="P-loop_NTPase"/>
</dbReference>
<dbReference type="GO" id="GO:0005319">
    <property type="term" value="F:lipid transporter activity"/>
    <property type="evidence" value="ECO:0007669"/>
    <property type="project" value="TreeGrafter"/>
</dbReference>
<dbReference type="InterPro" id="IPR003593">
    <property type="entry name" value="AAA+_ATPase"/>
</dbReference>
<evidence type="ECO:0000256" key="8">
    <source>
        <dbReference type="SAM" id="Phobius"/>
    </source>
</evidence>
<dbReference type="SUPFAM" id="SSF52540">
    <property type="entry name" value="P-loop containing nucleoside triphosphate hydrolases"/>
    <property type="match status" value="2"/>
</dbReference>
<protein>
    <recommendedName>
        <fullName evidence="9">ABC transporter domain-containing protein</fullName>
    </recommendedName>
</protein>
<keyword evidence="11" id="KW-1185">Reference proteome</keyword>
<feature type="transmembrane region" description="Helical" evidence="8">
    <location>
        <begin position="301"/>
        <end position="321"/>
    </location>
</feature>
<evidence type="ECO:0000256" key="6">
    <source>
        <dbReference type="ARBA" id="ARBA00023136"/>
    </source>
</evidence>
<keyword evidence="6 8" id="KW-0472">Membrane</keyword>
<dbReference type="InterPro" id="IPR026082">
    <property type="entry name" value="ABCA"/>
</dbReference>
<reference evidence="10 11" key="1">
    <citation type="journal article" date="2023" name="Arcadia Sci">
        <title>De novo assembly of a long-read Amblyomma americanum tick genome.</title>
        <authorList>
            <person name="Chou S."/>
            <person name="Poskanzer K.E."/>
            <person name="Rollins M."/>
            <person name="Thuy-Boun P.S."/>
        </authorList>
    </citation>
    <scope>NUCLEOTIDE SEQUENCE [LARGE SCALE GENOMIC DNA]</scope>
    <source>
        <strain evidence="10">F_SG_1</strain>
        <tissue evidence="10">Salivary glands</tissue>
    </source>
</reference>
<evidence type="ECO:0000256" key="2">
    <source>
        <dbReference type="ARBA" id="ARBA00022692"/>
    </source>
</evidence>
<dbReference type="GO" id="GO:0016887">
    <property type="term" value="F:ATP hydrolysis activity"/>
    <property type="evidence" value="ECO:0007669"/>
    <property type="project" value="InterPro"/>
</dbReference>
<dbReference type="InterPro" id="IPR003439">
    <property type="entry name" value="ABC_transporter-like_ATP-bd"/>
</dbReference>
<sequence>MLKQLVLLLWKDVSVRQFRRHLPGFIGQTAFALVVLYTLNSDMPGDPESVVQRGVELWPTAAPDGDPEFVQTTTTEQEEPKRKPTTRYTPRPWHRREHDRRMSPRFFEARHPLDGWHSGPGARVEQLCYVPRKPYHASIAEGAAAMLNISKVHPLKDHEDVVPYFKSIKDAPPGSLIAVVFHTPRRFPWRNAPRPVAAFDDSASEEDEEERWELNYEVRVHGIQFDVNVRYRRFLMLPAALNLDAFSEMTYLLPIQYAVETAFIEVVSKAKNESLDYEVSLQRFPYPSLYPEDFTTTYARVVIRFVIAFWIPFALFVVQIVDERASGMRAQQLVYGVGDVSYWLSHYLRMLITVALIGAFMLFFLYGMLSDHFGSAFISATNPGLVYAVLLFFGSALAVHGMLLSLFFDSTRLAGLLSSVYWFLTLMLPYLFLQNPYGFGYYLISRLSKLMTSAFPGMFLHWCWMVIERLERFEQGGGLRNFGNQSLTPDNVTILQLMVVSFLSSLVLLVLLWYIDCVTNCSRTKIARPWYFPFRSAYWRPPVISGPQSTVFRTRCQYYEQEPTAVQPIVRISGVSKRFESHIVISDISFNIFGKQITVLLAPASSGKSTIMKMITGSIAPSSGMITVGAYDVVLNGDGARRLLAYCPGENILYSDLTVEEHLIFFGTLWLHKGPGYKSSGVEAVLRKHHSRAERVEDKPGIVVYRLTGSSDTLSTLMRDLFADLENSKASLGVAKMGVIVTTLEDILEGIHKQRSLLVTRRVPSKRHSFSTLTIKEAVSRLKIDMSALEGRVEHDEPDPVLGGAGTEDALRALRNRTVFVEATSRSRLQSLFHKRVLHWKRMPVQRTLRWLLPTALLLLGGYCESSILSGIPRHDATLSYDVHNIAASAVGFCGAQGGRFQQFMTQRMCPVLGESGVQVETINLTNIAPQLLALANHDVYSYVFRFQIGAVSSESTSRFAVQFLCSLEVITLWFNGQNPHSALLALNLLHTALLRNMTGHKTAAIRFTNAPDAFQAEETVGVLLSFFREFELGSPRRDSAGYVVHLVLVRVLCAVFVPTALCYHATHFVGVVLSERVSGAKHQQLLTGIGGALFWLGHLLFDGCRGLVHAFAFTAATAAFRPFLGWSFVYAIFTIFLLYTFVAISLAYLFSFWFDNASKAFYTIAGMYLVGGSADRLQPFSIGLNTGLYEILSLLLEGGFCFALVNFLDSELLQRFWSYFSAREPAASSKAFLETAEDEVAKERQQVEDIYKMHDFEQRALLVRGLSKTYGFIRPRCGIDNVSFCVRQGECLGVVGVLGTGKTTLVSVLGGELFPTSGDAYMGPMSLTLHYRQWLRNVGYVPHAGGFLETLTGREMICLLAALRGVQDVPRVTRCLLRIVDLVEPDAAIASYGVGARFQLSLALALMVFPRLYLLDLPDLDSQTRALVRRVLECLRQYSTVVLTCEHLHLYESVCDRIAILAAGRIECIGSVKELSDKYCHGTTITIYTFPDRKYDLQHQRLIVTETMDHFPTCALVRCYEGILEFRISEPPTSLCETFDRLLFLKRQHKFHFFYVSDTTLDQIFASLGRKHVGLKARD</sequence>
<dbReference type="PROSITE" id="PS50893">
    <property type="entry name" value="ABC_TRANSPORTER_2"/>
    <property type="match status" value="2"/>
</dbReference>
<dbReference type="InterPro" id="IPR013525">
    <property type="entry name" value="ABC2_TM"/>
</dbReference>
<dbReference type="PANTHER" id="PTHR19229">
    <property type="entry name" value="ATP-BINDING CASSETTE TRANSPORTER SUBFAMILY A ABCA"/>
    <property type="match status" value="1"/>
</dbReference>
<feature type="transmembrane region" description="Helical" evidence="8">
    <location>
        <begin position="1132"/>
        <end position="1155"/>
    </location>
</feature>
<feature type="transmembrane region" description="Helical" evidence="8">
    <location>
        <begin position="385"/>
        <end position="406"/>
    </location>
</feature>
<organism evidence="10 11">
    <name type="scientific">Amblyomma americanum</name>
    <name type="common">Lone star tick</name>
    <dbReference type="NCBI Taxonomy" id="6943"/>
    <lineage>
        <taxon>Eukaryota</taxon>
        <taxon>Metazoa</taxon>
        <taxon>Ecdysozoa</taxon>
        <taxon>Arthropoda</taxon>
        <taxon>Chelicerata</taxon>
        <taxon>Arachnida</taxon>
        <taxon>Acari</taxon>
        <taxon>Parasitiformes</taxon>
        <taxon>Ixodida</taxon>
        <taxon>Ixodoidea</taxon>
        <taxon>Ixodidae</taxon>
        <taxon>Amblyomminae</taxon>
        <taxon>Amblyomma</taxon>
    </lineage>
</organism>
<evidence type="ECO:0000259" key="9">
    <source>
        <dbReference type="PROSITE" id="PS50893"/>
    </source>
</evidence>
<evidence type="ECO:0000256" key="5">
    <source>
        <dbReference type="ARBA" id="ARBA00022989"/>
    </source>
</evidence>
<keyword evidence="5 8" id="KW-1133">Transmembrane helix</keyword>
<evidence type="ECO:0000256" key="3">
    <source>
        <dbReference type="ARBA" id="ARBA00022741"/>
    </source>
</evidence>
<keyword evidence="3" id="KW-0547">Nucleotide-binding</keyword>
<feature type="domain" description="ABC transporter" evidence="9">
    <location>
        <begin position="570"/>
        <end position="786"/>
    </location>
</feature>
<dbReference type="EMBL" id="JARKHS020028897">
    <property type="protein sequence ID" value="KAK8763864.1"/>
    <property type="molecule type" value="Genomic_DNA"/>
</dbReference>
<dbReference type="Pfam" id="PF00005">
    <property type="entry name" value="ABC_tran"/>
    <property type="match status" value="2"/>
</dbReference>
<evidence type="ECO:0000256" key="4">
    <source>
        <dbReference type="ARBA" id="ARBA00022840"/>
    </source>
</evidence>
<comment type="subcellular location">
    <subcellularLocation>
        <location evidence="1">Membrane</location>
        <topology evidence="1">Multi-pass membrane protein</topology>
    </subcellularLocation>
</comment>
<dbReference type="Gene3D" id="3.40.50.300">
    <property type="entry name" value="P-loop containing nucleotide triphosphate hydrolases"/>
    <property type="match status" value="2"/>
</dbReference>
<proteinExistence type="predicted"/>
<keyword evidence="2 8" id="KW-0812">Transmembrane</keyword>
<evidence type="ECO:0000256" key="7">
    <source>
        <dbReference type="SAM" id="MobiDB-lite"/>
    </source>
</evidence>
<feature type="transmembrane region" description="Helical" evidence="8">
    <location>
        <begin position="1085"/>
        <end position="1102"/>
    </location>
</feature>
<name>A0AAQ4DN24_AMBAM</name>